<dbReference type="SMART" id="SM00028">
    <property type="entry name" value="TPR"/>
    <property type="match status" value="12"/>
</dbReference>
<reference evidence="2 3" key="1">
    <citation type="submission" date="2018-01" db="EMBL/GenBank/DDBJ databases">
        <title>Complete genome sequences of the type strains of Marinobacter flavimaris and Marinobacter maroccanus.</title>
        <authorList>
            <person name="Palau M."/>
            <person name="Boujida N."/>
            <person name="Manresa A."/>
            <person name="Minana-Galbis D."/>
        </authorList>
    </citation>
    <scope>NUCLEOTIDE SEQUENCE [LARGE SCALE GENOMIC DNA]</scope>
    <source>
        <strain evidence="2 3">N4</strain>
    </source>
</reference>
<dbReference type="InterPro" id="IPR011990">
    <property type="entry name" value="TPR-like_helical_dom_sf"/>
</dbReference>
<dbReference type="Pfam" id="PF13432">
    <property type="entry name" value="TPR_16"/>
    <property type="match status" value="3"/>
</dbReference>
<dbReference type="Gene3D" id="1.25.40.10">
    <property type="entry name" value="Tetratricopeptide repeat domain"/>
    <property type="match status" value="7"/>
</dbReference>
<dbReference type="PROSITE" id="PS51257">
    <property type="entry name" value="PROKAR_LIPOPROTEIN"/>
    <property type="match status" value="1"/>
</dbReference>
<dbReference type="Pfam" id="PF13431">
    <property type="entry name" value="TPR_17"/>
    <property type="match status" value="1"/>
</dbReference>
<comment type="caution">
    <text evidence="2">The sequence shown here is derived from an EMBL/GenBank/DDBJ whole genome shotgun (WGS) entry which is preliminary data.</text>
</comment>
<keyword evidence="3" id="KW-1185">Reference proteome</keyword>
<organism evidence="2 3">
    <name type="scientific">Marinobacter maroccanus</name>
    <dbReference type="NCBI Taxonomy" id="2055143"/>
    <lineage>
        <taxon>Bacteria</taxon>
        <taxon>Pseudomonadati</taxon>
        <taxon>Pseudomonadota</taxon>
        <taxon>Gammaproteobacteria</taxon>
        <taxon>Pseudomonadales</taxon>
        <taxon>Marinobacteraceae</taxon>
        <taxon>Marinobacter</taxon>
    </lineage>
</organism>
<dbReference type="OrthoDB" id="9766710at2"/>
<dbReference type="PROSITE" id="PS50005">
    <property type="entry name" value="TPR"/>
    <property type="match status" value="2"/>
</dbReference>
<keyword evidence="1" id="KW-0802">TPR repeat</keyword>
<dbReference type="SUPFAM" id="SSF48452">
    <property type="entry name" value="TPR-like"/>
    <property type="match status" value="6"/>
</dbReference>
<evidence type="ECO:0000313" key="3">
    <source>
        <dbReference type="Proteomes" id="UP000239917"/>
    </source>
</evidence>
<dbReference type="PANTHER" id="PTHR12558">
    <property type="entry name" value="CELL DIVISION CYCLE 16,23,27"/>
    <property type="match status" value="1"/>
</dbReference>
<evidence type="ECO:0000313" key="2">
    <source>
        <dbReference type="EMBL" id="PPI84728.1"/>
    </source>
</evidence>
<dbReference type="PANTHER" id="PTHR12558:SF13">
    <property type="entry name" value="CELL DIVISION CYCLE PROTEIN 27 HOMOLOG"/>
    <property type="match status" value="1"/>
</dbReference>
<name>A0A2S5ZBQ2_9GAMM</name>
<dbReference type="RefSeq" id="WP_104321510.1">
    <property type="nucleotide sequence ID" value="NZ_PSSX01000005.1"/>
</dbReference>
<dbReference type="Pfam" id="PF14559">
    <property type="entry name" value="TPR_19"/>
    <property type="match status" value="3"/>
</dbReference>
<protein>
    <submittedName>
        <fullName evidence="2">Uncharacterized protein</fullName>
    </submittedName>
</protein>
<gene>
    <name evidence="2" type="ORF">KEHDKFFH_08475</name>
</gene>
<dbReference type="EMBL" id="PSSX01000005">
    <property type="protein sequence ID" value="PPI84728.1"/>
    <property type="molecule type" value="Genomic_DNA"/>
</dbReference>
<proteinExistence type="predicted"/>
<feature type="repeat" description="TPR" evidence="1">
    <location>
        <begin position="528"/>
        <end position="561"/>
    </location>
</feature>
<feature type="repeat" description="TPR" evidence="1">
    <location>
        <begin position="769"/>
        <end position="802"/>
    </location>
</feature>
<dbReference type="Proteomes" id="UP000239917">
    <property type="component" value="Unassembled WGS sequence"/>
</dbReference>
<dbReference type="AlphaFoldDB" id="A0A2S5ZBQ2"/>
<sequence>MKVFKAARVTLLSTAIALSVTGCGDNPPEMTQEEIQYISHLDQARFFQRQGELRASTLEARNAIELQSDEPDPYFIILENLLAAGDAENAERQLDQLLAAMDEHETNITPAIESQASLIRAEANFHQGQLEDALAALEAASFSDRSKQLDAKLLEAKIHHAAGDYQRADDAYKAARDIDNSSALPLIGLSRLAFSKGNSDEVTALLQEAETVDSSEPELWLWKGQLFQAREQWEQSEEAYIRALEDIGQFDVMTRRKYETMSSLITVLRAQGKSSEAFVYEEILAKSGPGMIRSSLIAAQEAYNRGDLNEAARNLEEILRQAPGHTQSNLLLGIIRFRQGRVEDAERLLTPIVEATDSEEASKLLAATRIKLRDPESAKAILANLEDSGSDPSTTALAGIAALASGDLETGETLIRKSLEQNPSNHALRLRFARYLTEVRKFDEAIENAQTVIEASPDNDNARIVQIQALARSGGPEKAISAADRWIEDRPSSQAPLLMRGQLALEADNLKEAETYFHKAQKAFPNTSAPLVALGNMELTRENKDQARDYFKRALELEPDNRQALIGFSQVTSRDETLALMNTLSDIHPDAMGPKLLLLDAALTEGNDKRAEELTAQLLDREEPDLPSASEPAAMNIYSGVAAQIRAENPKRAASILERARVLFPENERIALQAADLAYQSGEKNAARDIIREMKRLHPESANPYLIEASFFERQGENRQASELYELALTKDNAANIHVGYIRSLQADGQTENALQAAENAIEAHPSNPSVLMTSAILFQNQQQISKAVAAYQSLLELTPSNVVALNNLAWIYHEDGDERAMELAKRAYELQPENGAIADTYGWILFKSGRAEESLQVLKKAHELQPDSQEIAMHLAEAYKATGNTDEAKRILEKFGGQG</sequence>
<dbReference type="InterPro" id="IPR019734">
    <property type="entry name" value="TPR_rpt"/>
</dbReference>
<evidence type="ECO:0000256" key="1">
    <source>
        <dbReference type="PROSITE-ProRule" id="PRU00339"/>
    </source>
</evidence>
<accession>A0A2S5ZBQ2</accession>